<protein>
    <submittedName>
        <fullName evidence="1">Uncharacterized protein</fullName>
    </submittedName>
</protein>
<gene>
    <name evidence="1" type="ORF">UFOVP972_97</name>
</gene>
<sequence length="70" mass="7768">MKPTQFSTVIYGTRPMIDLPTPVLKGLSGSLNKAIHESDFEGLDPIMIEGIKATWKGDLLEIKKELIARN</sequence>
<reference evidence="1" key="1">
    <citation type="submission" date="2020-05" db="EMBL/GenBank/DDBJ databases">
        <authorList>
            <person name="Chiriac C."/>
            <person name="Salcher M."/>
            <person name="Ghai R."/>
            <person name="Kavagutti S V."/>
        </authorList>
    </citation>
    <scope>NUCLEOTIDE SEQUENCE</scope>
</reference>
<proteinExistence type="predicted"/>
<accession>A0A6J5PUW1</accession>
<organism evidence="1">
    <name type="scientific">uncultured Caudovirales phage</name>
    <dbReference type="NCBI Taxonomy" id="2100421"/>
    <lineage>
        <taxon>Viruses</taxon>
        <taxon>Duplodnaviria</taxon>
        <taxon>Heunggongvirae</taxon>
        <taxon>Uroviricota</taxon>
        <taxon>Caudoviricetes</taxon>
        <taxon>Peduoviridae</taxon>
        <taxon>Maltschvirus</taxon>
        <taxon>Maltschvirus maltsch</taxon>
    </lineage>
</organism>
<dbReference type="EMBL" id="LR796923">
    <property type="protein sequence ID" value="CAB4174982.1"/>
    <property type="molecule type" value="Genomic_DNA"/>
</dbReference>
<name>A0A6J5PUW1_9CAUD</name>
<evidence type="ECO:0000313" key="1">
    <source>
        <dbReference type="EMBL" id="CAB4174982.1"/>
    </source>
</evidence>